<dbReference type="RefSeq" id="XP_053579098.1">
    <property type="nucleotide sequence ID" value="XM_053735532.1"/>
</dbReference>
<sequence>MGILEDDVLSVWRCLVDRNITLCRSLEGLAGSGFALNDSHLTGVGFLGDGVGLDDLFDKLLESSTVFFSLEHFSVDGNFGIEGLLGIEEHLQFDHEGLAFFAHLADLGISVVEGSFVGSLVVFQLVVELLDLFFKKGVAAFKVSEFSTQIGKLGTESLDLFLGVSLFHALSGRLGLDLLDLETVPGFHVVSVDVVDLVVFLTDVTNSRSQFVLEELAVLWSGITGSQCLEVLNLVVMNTTREINLLKKSLNLVLVVNTVEGLLVQISTGSLKLRKHALILLLDAFDFILELSDATFEKIDLSFNVGELDKKPVDLSTVLFTTLGGLLVSKMVRPPSGALAEGVVEEKDIAGNTKKL</sequence>
<dbReference type="KEGG" id="crq:GCK72_023751"/>
<evidence type="ECO:0000313" key="2">
    <source>
        <dbReference type="Proteomes" id="UP000483820"/>
    </source>
</evidence>
<dbReference type="GeneID" id="78777713"/>
<evidence type="ECO:0000313" key="1">
    <source>
        <dbReference type="EMBL" id="KAF1747289.1"/>
    </source>
</evidence>
<name>A0A6A5FY44_CAERE</name>
<protein>
    <submittedName>
        <fullName evidence="1">Uncharacterized protein</fullName>
    </submittedName>
</protein>
<comment type="caution">
    <text evidence="1">The sequence shown here is derived from an EMBL/GenBank/DDBJ whole genome shotgun (WGS) entry which is preliminary data.</text>
</comment>
<dbReference type="AlphaFoldDB" id="A0A6A5FY44"/>
<organism evidence="1 2">
    <name type="scientific">Caenorhabditis remanei</name>
    <name type="common">Caenorhabditis vulgaris</name>
    <dbReference type="NCBI Taxonomy" id="31234"/>
    <lineage>
        <taxon>Eukaryota</taxon>
        <taxon>Metazoa</taxon>
        <taxon>Ecdysozoa</taxon>
        <taxon>Nematoda</taxon>
        <taxon>Chromadorea</taxon>
        <taxon>Rhabditida</taxon>
        <taxon>Rhabditina</taxon>
        <taxon>Rhabditomorpha</taxon>
        <taxon>Rhabditoidea</taxon>
        <taxon>Rhabditidae</taxon>
        <taxon>Peloderinae</taxon>
        <taxon>Caenorhabditis</taxon>
    </lineage>
</organism>
<dbReference type="CTD" id="78777713"/>
<reference evidence="1 2" key="1">
    <citation type="submission" date="2019-12" db="EMBL/GenBank/DDBJ databases">
        <title>Chromosome-level assembly of the Caenorhabditis remanei genome.</title>
        <authorList>
            <person name="Teterina A.A."/>
            <person name="Willis J.H."/>
            <person name="Phillips P.C."/>
        </authorList>
    </citation>
    <scope>NUCLEOTIDE SEQUENCE [LARGE SCALE GENOMIC DNA]</scope>
    <source>
        <strain evidence="1 2">PX506</strain>
        <tissue evidence="1">Whole organism</tissue>
    </source>
</reference>
<dbReference type="EMBL" id="WUAV01000006">
    <property type="protein sequence ID" value="KAF1747289.1"/>
    <property type="molecule type" value="Genomic_DNA"/>
</dbReference>
<gene>
    <name evidence="1" type="ORF">GCK72_023751</name>
</gene>
<dbReference type="Proteomes" id="UP000483820">
    <property type="component" value="Chromosome X"/>
</dbReference>
<proteinExistence type="predicted"/>
<accession>A0A6A5FY44</accession>